<evidence type="ECO:0000256" key="1">
    <source>
        <dbReference type="SAM" id="MobiDB-lite"/>
    </source>
</evidence>
<dbReference type="AlphaFoldDB" id="A0A6A2WSV0"/>
<evidence type="ECO:0000313" key="3">
    <source>
        <dbReference type="Proteomes" id="UP000436088"/>
    </source>
</evidence>
<dbReference type="Pfam" id="PF04979">
    <property type="entry name" value="IPP-2"/>
    <property type="match status" value="1"/>
</dbReference>
<gene>
    <name evidence="2" type="ORF">F3Y22_tig00116971pilonHSYRG00787</name>
</gene>
<dbReference type="PANTHER" id="PTHR12398">
    <property type="entry name" value="PROTEIN PHOSPHATASE INHIBITOR"/>
    <property type="match status" value="1"/>
</dbReference>
<proteinExistence type="predicted"/>
<protein>
    <submittedName>
        <fullName evidence="2">Uncharacterized protein</fullName>
    </submittedName>
</protein>
<keyword evidence="3" id="KW-1185">Reference proteome</keyword>
<evidence type="ECO:0000313" key="2">
    <source>
        <dbReference type="EMBL" id="KAE8658555.1"/>
    </source>
</evidence>
<accession>A0A6A2WSV0</accession>
<feature type="region of interest" description="Disordered" evidence="1">
    <location>
        <begin position="112"/>
        <end position="131"/>
    </location>
</feature>
<dbReference type="EMBL" id="VEPZ02001744">
    <property type="protein sequence ID" value="KAE8658555.1"/>
    <property type="molecule type" value="Genomic_DNA"/>
</dbReference>
<comment type="caution">
    <text evidence="2">The sequence shown here is derived from an EMBL/GenBank/DDBJ whole genome shotgun (WGS) entry which is preliminary data.</text>
</comment>
<reference evidence="2" key="1">
    <citation type="submission" date="2019-09" db="EMBL/GenBank/DDBJ databases">
        <title>Draft genome information of white flower Hibiscus syriacus.</title>
        <authorList>
            <person name="Kim Y.-M."/>
        </authorList>
    </citation>
    <scope>NUCLEOTIDE SEQUENCE [LARGE SCALE GENOMIC DNA]</scope>
    <source>
        <strain evidence="2">YM2019G1</strain>
    </source>
</reference>
<sequence length="131" mass="14448">MINDDGILMYPSDDACYIIFGSLSPVGKCFNDCINDALDAKESCFSLKDADSPSRKTTGCSGGWTSSADEADAIAMDNEDRSGKSFQEQRKAHYDEYFKINELRRKCSFLEEEDDGVEGDSSSSKTLAKHT</sequence>
<dbReference type="PANTHER" id="PTHR12398:SF20">
    <property type="entry name" value="PROTEIN PHOSPHATASE 1 REGULATORY INHIBITOR SUBUNIT 2"/>
    <property type="match status" value="1"/>
</dbReference>
<name>A0A6A2WSV0_HIBSY</name>
<organism evidence="2 3">
    <name type="scientific">Hibiscus syriacus</name>
    <name type="common">Rose of Sharon</name>
    <dbReference type="NCBI Taxonomy" id="106335"/>
    <lineage>
        <taxon>Eukaryota</taxon>
        <taxon>Viridiplantae</taxon>
        <taxon>Streptophyta</taxon>
        <taxon>Embryophyta</taxon>
        <taxon>Tracheophyta</taxon>
        <taxon>Spermatophyta</taxon>
        <taxon>Magnoliopsida</taxon>
        <taxon>eudicotyledons</taxon>
        <taxon>Gunneridae</taxon>
        <taxon>Pentapetalae</taxon>
        <taxon>rosids</taxon>
        <taxon>malvids</taxon>
        <taxon>Malvales</taxon>
        <taxon>Malvaceae</taxon>
        <taxon>Malvoideae</taxon>
        <taxon>Hibiscus</taxon>
    </lineage>
</organism>
<dbReference type="InterPro" id="IPR007062">
    <property type="entry name" value="PPI-2"/>
</dbReference>
<dbReference type="GO" id="GO:0009966">
    <property type="term" value="P:regulation of signal transduction"/>
    <property type="evidence" value="ECO:0007669"/>
    <property type="project" value="InterPro"/>
</dbReference>
<dbReference type="GO" id="GO:0004864">
    <property type="term" value="F:protein phosphatase inhibitor activity"/>
    <property type="evidence" value="ECO:0007669"/>
    <property type="project" value="InterPro"/>
</dbReference>
<dbReference type="Proteomes" id="UP000436088">
    <property type="component" value="Unassembled WGS sequence"/>
</dbReference>